<dbReference type="EMBL" id="AYXG01000129">
    <property type="protein sequence ID" value="EWC61153.1"/>
    <property type="molecule type" value="Genomic_DNA"/>
</dbReference>
<dbReference type="GO" id="GO:0003677">
    <property type="term" value="F:DNA binding"/>
    <property type="evidence" value="ECO:0007669"/>
    <property type="project" value="InterPro"/>
</dbReference>
<dbReference type="STRING" id="909613.UO65_3573"/>
<name>W7ILD2_9PSEU</name>
<dbReference type="PATRIC" id="fig|909613.9.peg.3573"/>
<feature type="domain" description="HTH merR-type" evidence="1">
    <location>
        <begin position="1"/>
        <end position="45"/>
    </location>
</feature>
<organism evidence="2 3">
    <name type="scientific">Actinokineospora spheciospongiae</name>
    <dbReference type="NCBI Taxonomy" id="909613"/>
    <lineage>
        <taxon>Bacteria</taxon>
        <taxon>Bacillati</taxon>
        <taxon>Actinomycetota</taxon>
        <taxon>Actinomycetes</taxon>
        <taxon>Pseudonocardiales</taxon>
        <taxon>Pseudonocardiaceae</taxon>
        <taxon>Actinokineospora</taxon>
    </lineage>
</organism>
<dbReference type="Pfam" id="PF13411">
    <property type="entry name" value="MerR_1"/>
    <property type="match status" value="1"/>
</dbReference>
<protein>
    <submittedName>
        <fullName evidence="2">Transcriptional regulator, MerR family</fullName>
    </submittedName>
</protein>
<reference evidence="2 3" key="1">
    <citation type="journal article" date="2014" name="Genome Announc.">
        <title>Draft Genome Sequence of the Antitrypanosomally Active Sponge-Associated Bacterium Actinokineospora sp. Strain EG49.</title>
        <authorList>
            <person name="Harjes J."/>
            <person name="Ryu T."/>
            <person name="Abdelmohsen U.R."/>
            <person name="Moitinho-Silva L."/>
            <person name="Horn H."/>
            <person name="Ravasi T."/>
            <person name="Hentschel U."/>
        </authorList>
    </citation>
    <scope>NUCLEOTIDE SEQUENCE [LARGE SCALE GENOMIC DNA]</scope>
    <source>
        <strain evidence="2 3">EG49</strain>
    </source>
</reference>
<dbReference type="GO" id="GO:0006355">
    <property type="term" value="P:regulation of DNA-templated transcription"/>
    <property type="evidence" value="ECO:0007669"/>
    <property type="project" value="InterPro"/>
</dbReference>
<dbReference type="SUPFAM" id="SSF46955">
    <property type="entry name" value="Putative DNA-binding domain"/>
    <property type="match status" value="1"/>
</dbReference>
<accession>W7ILD2</accession>
<dbReference type="AlphaFoldDB" id="W7ILD2"/>
<dbReference type="CDD" id="cd00592">
    <property type="entry name" value="HTH_MerR-like"/>
    <property type="match status" value="1"/>
</dbReference>
<dbReference type="eggNOG" id="COG0789">
    <property type="taxonomic scope" value="Bacteria"/>
</dbReference>
<gene>
    <name evidence="2" type="ORF">UO65_3573</name>
</gene>
<dbReference type="InterPro" id="IPR009061">
    <property type="entry name" value="DNA-bd_dom_put_sf"/>
</dbReference>
<dbReference type="Gene3D" id="1.10.1660.10">
    <property type="match status" value="1"/>
</dbReference>
<evidence type="ECO:0000259" key="1">
    <source>
        <dbReference type="PROSITE" id="PS50937"/>
    </source>
</evidence>
<evidence type="ECO:0000313" key="3">
    <source>
        <dbReference type="Proteomes" id="UP000019277"/>
    </source>
</evidence>
<keyword evidence="3" id="KW-1185">Reference proteome</keyword>
<sequence>MLDLPDRAPNGYKQYHVAHLVRLLRIKRLTDIGLSLAQIREMGGDDGGSEDTFCMLDAKLADTVEQLQRIRGELAVQREHGAPLDSPARFGGVADGLSEKDWAMLTVFSGTLPDHAIDDLCRLMAEPTDRGVDEEFDRLSEDADDGAVAAIASRLAESIQRSHARFPWMADPCSGGTRRQELAEAAIGSAVVERFNAAQLKALALAHAQVRAGN</sequence>
<dbReference type="InterPro" id="IPR000551">
    <property type="entry name" value="MerR-type_HTH_dom"/>
</dbReference>
<comment type="caution">
    <text evidence="2">The sequence shown here is derived from an EMBL/GenBank/DDBJ whole genome shotgun (WGS) entry which is preliminary data.</text>
</comment>
<evidence type="ECO:0000313" key="2">
    <source>
        <dbReference type="EMBL" id="EWC61153.1"/>
    </source>
</evidence>
<dbReference type="Proteomes" id="UP000019277">
    <property type="component" value="Unassembled WGS sequence"/>
</dbReference>
<proteinExistence type="predicted"/>
<dbReference type="PROSITE" id="PS50937">
    <property type="entry name" value="HTH_MERR_2"/>
    <property type="match status" value="1"/>
</dbReference>